<gene>
    <name evidence="3 4" type="primary">LOC110075881</name>
</gene>
<sequence>MDILASIEIEYIKNLQRQVCLLECETSYLKEKAKKATSFQPKFTKEAEKMLQKMKELEIRINAAQIEMTKKTNSIKMFEAEIQAMQRRLQTLSDANAREKSLLMENATKQKKLADITTQDISHKETELLKVQQQVQHTINSVKENECDVHIWKMQLQQNIQQRQDMEQKLAENNSECLRLQAIFHHLEEKFLTNSQSSQQHIAKQLREEAGKLRQTLKEKQLSADEDKYLCNKMAEDCGHLTRQNCLLQAQLLEATRQLNRERQLQEKECTSHIQRVSELASARERERQLEMDLTCLKTLLERKKQKILKAQEQVFHLQQESRSVDQNGDLLQSQITDLEKRHAAVQLENSKLQKEKALLVEYISQLHTQIAEKDISLLRSQVNSLSCDLNNLKSQDDMASILQKEK</sequence>
<dbReference type="RefSeq" id="XP_072855167.1">
    <property type="nucleotide sequence ID" value="XM_072999066.1"/>
</dbReference>
<protein>
    <submittedName>
        <fullName evidence="3 4">Uncharacterized protein isoform X1</fullName>
    </submittedName>
</protein>
<feature type="coiled-coil region" evidence="1">
    <location>
        <begin position="47"/>
        <end position="102"/>
    </location>
</feature>
<reference evidence="3 4" key="1">
    <citation type="submission" date="2025-05" db="UniProtKB">
        <authorList>
            <consortium name="RefSeq"/>
        </authorList>
    </citation>
    <scope>IDENTIFICATION</scope>
</reference>
<dbReference type="OrthoDB" id="2130396at2759"/>
<keyword evidence="2" id="KW-1185">Reference proteome</keyword>
<evidence type="ECO:0000256" key="1">
    <source>
        <dbReference type="SAM" id="Coils"/>
    </source>
</evidence>
<dbReference type="RefSeq" id="XP_020643197.2">
    <property type="nucleotide sequence ID" value="XM_020787538.2"/>
</dbReference>
<evidence type="ECO:0000313" key="3">
    <source>
        <dbReference type="RefSeq" id="XP_020643197.2"/>
    </source>
</evidence>
<evidence type="ECO:0000313" key="2">
    <source>
        <dbReference type="Proteomes" id="UP001652642"/>
    </source>
</evidence>
<dbReference type="Proteomes" id="UP001652642">
    <property type="component" value="Chromosome 4"/>
</dbReference>
<name>A0ABM5GBY4_9SAUR</name>
<keyword evidence="1" id="KW-0175">Coiled coil</keyword>
<accession>A0ABM5GBY4</accession>
<feature type="coiled-coil region" evidence="1">
    <location>
        <begin position="294"/>
        <end position="396"/>
    </location>
</feature>
<dbReference type="GeneID" id="110075881"/>
<evidence type="ECO:0000313" key="4">
    <source>
        <dbReference type="RefSeq" id="XP_072855167.1"/>
    </source>
</evidence>
<proteinExistence type="predicted"/>
<organism evidence="2 4">
    <name type="scientific">Pogona vitticeps</name>
    <name type="common">central bearded dragon</name>
    <dbReference type="NCBI Taxonomy" id="103695"/>
    <lineage>
        <taxon>Eukaryota</taxon>
        <taxon>Metazoa</taxon>
        <taxon>Chordata</taxon>
        <taxon>Craniata</taxon>
        <taxon>Vertebrata</taxon>
        <taxon>Euteleostomi</taxon>
        <taxon>Lepidosauria</taxon>
        <taxon>Squamata</taxon>
        <taxon>Bifurcata</taxon>
        <taxon>Unidentata</taxon>
        <taxon>Episquamata</taxon>
        <taxon>Toxicofera</taxon>
        <taxon>Iguania</taxon>
        <taxon>Acrodonta</taxon>
        <taxon>Agamidae</taxon>
        <taxon>Amphibolurinae</taxon>
        <taxon>Pogona</taxon>
    </lineage>
</organism>